<organism evidence="1 2">
    <name type="scientific">Fusarium poae</name>
    <dbReference type="NCBI Taxonomy" id="36050"/>
    <lineage>
        <taxon>Eukaryota</taxon>
        <taxon>Fungi</taxon>
        <taxon>Dikarya</taxon>
        <taxon>Ascomycota</taxon>
        <taxon>Pezizomycotina</taxon>
        <taxon>Sordariomycetes</taxon>
        <taxon>Hypocreomycetidae</taxon>
        <taxon>Hypocreales</taxon>
        <taxon>Nectriaceae</taxon>
        <taxon>Fusarium</taxon>
    </lineage>
</organism>
<sequence>MIIRTETAFGFGLHRLTFSNRFDPPFVQPLRLLPLPTPELATDPAAYCSRALVVSSHDQHASYAFKALITVITCFSNWSNQSSYAIGTSSASRNAFCALDSLASDLPASFSSSPCSHSSLVFFSSLDATIMSSSQVKAISPVLADLDASRHCVVRDLRKWLAICNKGPGLTDFCLDVFDGLLIEVARGRSCCCLFSVTEASFISHPHHAV</sequence>
<name>A0A1B8AB42_FUSPO</name>
<evidence type="ECO:0000313" key="2">
    <source>
        <dbReference type="Proteomes" id="UP000091967"/>
    </source>
</evidence>
<comment type="caution">
    <text evidence="1">The sequence shown here is derived from an EMBL/GenBank/DDBJ whole genome shotgun (WGS) entry which is preliminary data.</text>
</comment>
<dbReference type="EMBL" id="LYXU01000004">
    <property type="protein sequence ID" value="OBS17700.1"/>
    <property type="molecule type" value="Genomic_DNA"/>
</dbReference>
<keyword evidence="2" id="KW-1185">Reference proteome</keyword>
<reference evidence="1 2" key="1">
    <citation type="submission" date="2016-06" db="EMBL/GenBank/DDBJ databases">
        <title>Living apart together: crosstalk between the core and supernumerary genomes in a fungal plant pathogen.</title>
        <authorList>
            <person name="Vanheule A."/>
            <person name="Audenaert K."/>
            <person name="Warris S."/>
            <person name="Van De Geest H."/>
            <person name="Schijlen E."/>
            <person name="Hofte M."/>
            <person name="De Saeger S."/>
            <person name="Haesaert G."/>
            <person name="Waalwijk C."/>
            <person name="Van Der Lee T."/>
        </authorList>
    </citation>
    <scope>NUCLEOTIDE SEQUENCE [LARGE SCALE GENOMIC DNA]</scope>
    <source>
        <strain evidence="1 2">2516</strain>
    </source>
</reference>
<proteinExistence type="predicted"/>
<gene>
    <name evidence="1" type="ORF">FPOA_09433</name>
</gene>
<evidence type="ECO:0000313" key="1">
    <source>
        <dbReference type="EMBL" id="OBS17700.1"/>
    </source>
</evidence>
<dbReference type="Proteomes" id="UP000091967">
    <property type="component" value="Unassembled WGS sequence"/>
</dbReference>
<protein>
    <submittedName>
        <fullName evidence="1">Uncharacterized protein</fullName>
    </submittedName>
</protein>
<accession>A0A1B8AB42</accession>
<dbReference type="AlphaFoldDB" id="A0A1B8AB42"/>